<sequence length="324" mass="33101">MTSTVPANATITSVTTTTITTTDTSTTATTTIIIDSQDVARCNNPFTTAGNVTTPAKFIKRATTTSSSKTSTRSLPSCLATYSPGAILSSACSCLSVPTSTMTITASAASTQLITTTLSLLGTTTTTPLNTSTSTYTATQVSTVYTNTIVRVQATVTATTVTGTFQLVATASADPTINGAYATNIRVGPTYQGNNLLFGATQAQGDLFQIDSYGHLGEETGTQAGNVAASFSSNSNIDYIHVNSASNINDFGFQRPICSAVVAADGTCPVQCSVSGRTVNYDTSKSSVSGAYAITGCGGGYWALGTSTSSTCPTFEMLVVPQSG</sequence>
<dbReference type="Proteomes" id="UP000011761">
    <property type="component" value="Unassembled WGS sequence"/>
</dbReference>
<dbReference type="OMA" id="AILCMAT"/>
<dbReference type="AlphaFoldDB" id="M2N0C2"/>
<dbReference type="RefSeq" id="XP_007680549.1">
    <property type="nucleotide sequence ID" value="XM_007682359.1"/>
</dbReference>
<keyword evidence="2" id="KW-1185">Reference proteome</keyword>
<dbReference type="KEGG" id="bcom:BAUCODRAFT_142614"/>
<accession>M2N0C2</accession>
<evidence type="ECO:0000313" key="1">
    <source>
        <dbReference type="EMBL" id="EMC92020.1"/>
    </source>
</evidence>
<dbReference type="GeneID" id="19108429"/>
<protein>
    <submittedName>
        <fullName evidence="1">Uncharacterized protein</fullName>
    </submittedName>
</protein>
<evidence type="ECO:0000313" key="2">
    <source>
        <dbReference type="Proteomes" id="UP000011761"/>
    </source>
</evidence>
<reference evidence="1 2" key="1">
    <citation type="journal article" date="2012" name="PLoS Pathog.">
        <title>Diverse lifestyles and strategies of plant pathogenesis encoded in the genomes of eighteen Dothideomycetes fungi.</title>
        <authorList>
            <person name="Ohm R.A."/>
            <person name="Feau N."/>
            <person name="Henrissat B."/>
            <person name="Schoch C.L."/>
            <person name="Horwitz B.A."/>
            <person name="Barry K.W."/>
            <person name="Condon B.J."/>
            <person name="Copeland A.C."/>
            <person name="Dhillon B."/>
            <person name="Glaser F."/>
            <person name="Hesse C.N."/>
            <person name="Kosti I."/>
            <person name="LaButti K."/>
            <person name="Lindquist E.A."/>
            <person name="Lucas S."/>
            <person name="Salamov A.A."/>
            <person name="Bradshaw R.E."/>
            <person name="Ciuffetti L."/>
            <person name="Hamelin R.C."/>
            <person name="Kema G.H.J."/>
            <person name="Lawrence C."/>
            <person name="Scott J.A."/>
            <person name="Spatafora J.W."/>
            <person name="Turgeon B.G."/>
            <person name="de Wit P.J.G.M."/>
            <person name="Zhong S."/>
            <person name="Goodwin S.B."/>
            <person name="Grigoriev I.V."/>
        </authorList>
    </citation>
    <scope>NUCLEOTIDE SEQUENCE [LARGE SCALE GENOMIC DNA]</scope>
    <source>
        <strain evidence="1 2">UAMH 10762</strain>
    </source>
</reference>
<dbReference type="EMBL" id="KB445562">
    <property type="protein sequence ID" value="EMC92020.1"/>
    <property type="molecule type" value="Genomic_DNA"/>
</dbReference>
<organism evidence="1 2">
    <name type="scientific">Baudoinia panamericana (strain UAMH 10762)</name>
    <name type="common">Angels' share fungus</name>
    <name type="synonym">Baudoinia compniacensis (strain UAMH 10762)</name>
    <dbReference type="NCBI Taxonomy" id="717646"/>
    <lineage>
        <taxon>Eukaryota</taxon>
        <taxon>Fungi</taxon>
        <taxon>Dikarya</taxon>
        <taxon>Ascomycota</taxon>
        <taxon>Pezizomycotina</taxon>
        <taxon>Dothideomycetes</taxon>
        <taxon>Dothideomycetidae</taxon>
        <taxon>Mycosphaerellales</taxon>
        <taxon>Teratosphaeriaceae</taxon>
        <taxon>Baudoinia</taxon>
    </lineage>
</organism>
<name>M2N0C2_BAUPA</name>
<dbReference type="HOGENOM" id="CLU_857863_0_0_1"/>
<proteinExistence type="predicted"/>
<dbReference type="OrthoDB" id="10617237at2759"/>
<gene>
    <name evidence="1" type="ORF">BAUCODRAFT_142614</name>
</gene>